<dbReference type="InterPro" id="IPR007401">
    <property type="entry name" value="DUF454"/>
</dbReference>
<evidence type="ECO:0000256" key="1">
    <source>
        <dbReference type="SAM" id="Phobius"/>
    </source>
</evidence>
<proteinExistence type="predicted"/>
<dbReference type="KEGG" id="kvl:KVU_2049"/>
<feature type="transmembrane region" description="Helical" evidence="1">
    <location>
        <begin position="83"/>
        <end position="101"/>
    </location>
</feature>
<keyword evidence="1" id="KW-1133">Transmembrane helix</keyword>
<dbReference type="PANTHER" id="PTHR35813">
    <property type="entry name" value="INNER MEMBRANE PROTEIN YBAN"/>
    <property type="match status" value="1"/>
</dbReference>
<keyword evidence="1 2" id="KW-0812">Transmembrane</keyword>
<dbReference type="AlphaFoldDB" id="F9Y583"/>
<dbReference type="HOGENOM" id="CLU_113299_0_2_5"/>
<dbReference type="GO" id="GO:0005886">
    <property type="term" value="C:plasma membrane"/>
    <property type="evidence" value="ECO:0007669"/>
    <property type="project" value="TreeGrafter"/>
</dbReference>
<accession>F9Y583</accession>
<keyword evidence="3" id="KW-1185">Reference proteome</keyword>
<evidence type="ECO:0000313" key="3">
    <source>
        <dbReference type="Proteomes" id="UP000000692"/>
    </source>
</evidence>
<dbReference type="Pfam" id="PF04304">
    <property type="entry name" value="DUF454"/>
    <property type="match status" value="1"/>
</dbReference>
<keyword evidence="1" id="KW-0472">Membrane</keyword>
<gene>
    <name evidence="2" type="ordered locus">KVU_2049</name>
</gene>
<feature type="transmembrane region" description="Helical" evidence="1">
    <location>
        <begin position="12"/>
        <end position="34"/>
    </location>
</feature>
<sequence>MTDGNGGKRHSLGRAGFFALGCLMVALGFIGAFLPLMPTTIFLILAAWCFGKSSPRLEAWLLDHPRFGPSLRAWRAEGAIPRRAKYMAAGGITFGYVVFWIAARPGLVLALVVGVIMGAIALWIWTRPEPAGR</sequence>
<protein>
    <submittedName>
        <fullName evidence="2">Putative transmembrane protein</fullName>
    </submittedName>
</protein>
<reference evidence="2 3" key="1">
    <citation type="journal article" date="2011" name="J. Bacteriol.">
        <title>Complete genome sequence of the industrial strain Ketogulonicigenium vulgare WSH-001.</title>
        <authorList>
            <person name="Liu L."/>
            <person name="Li Y."/>
            <person name="Zhang J."/>
            <person name="Zhou Z."/>
            <person name="Liu J."/>
            <person name="Li X."/>
            <person name="Zhou J."/>
            <person name="Du G."/>
            <person name="Wang L."/>
            <person name="Chen J."/>
        </authorList>
    </citation>
    <scope>NUCLEOTIDE SEQUENCE [LARGE SCALE GENOMIC DNA]</scope>
    <source>
        <strain evidence="2 3">WSH-001</strain>
    </source>
</reference>
<dbReference type="PATRIC" id="fig|759362.5.peg.2126"/>
<dbReference type="RefSeq" id="WP_013385268.1">
    <property type="nucleotide sequence ID" value="NC_017384.1"/>
</dbReference>
<name>F9Y583_KETVW</name>
<dbReference type="PIRSF" id="PIRSF016789">
    <property type="entry name" value="DUF454"/>
    <property type="match status" value="1"/>
</dbReference>
<evidence type="ECO:0000313" key="2">
    <source>
        <dbReference type="EMBL" id="AEM41888.1"/>
    </source>
</evidence>
<organism evidence="2 3">
    <name type="scientific">Ketogulonicigenium vulgare (strain WSH-001)</name>
    <dbReference type="NCBI Taxonomy" id="759362"/>
    <lineage>
        <taxon>Bacteria</taxon>
        <taxon>Pseudomonadati</taxon>
        <taxon>Pseudomonadota</taxon>
        <taxon>Alphaproteobacteria</taxon>
        <taxon>Rhodobacterales</taxon>
        <taxon>Roseobacteraceae</taxon>
        <taxon>Ketogulonicigenium</taxon>
    </lineage>
</organism>
<dbReference type="PANTHER" id="PTHR35813:SF1">
    <property type="entry name" value="INNER MEMBRANE PROTEIN YBAN"/>
    <property type="match status" value="1"/>
</dbReference>
<dbReference type="eggNOG" id="COG2832">
    <property type="taxonomic scope" value="Bacteria"/>
</dbReference>
<dbReference type="OrthoDB" id="9816293at2"/>
<dbReference type="EMBL" id="CP002018">
    <property type="protein sequence ID" value="AEM41888.1"/>
    <property type="molecule type" value="Genomic_DNA"/>
</dbReference>
<dbReference type="Proteomes" id="UP000000692">
    <property type="component" value="Chromosome"/>
</dbReference>
<feature type="transmembrane region" description="Helical" evidence="1">
    <location>
        <begin position="107"/>
        <end position="125"/>
    </location>
</feature>